<evidence type="ECO:0000313" key="1">
    <source>
        <dbReference type="EMBL" id="PKI38883.1"/>
    </source>
</evidence>
<sequence length="148" mass="17053">MLSASLHVHRSISRFNFWRGRHRPCCLSNRRPRRPFRFARALRPTQQRQVLSDGLIAILANSRDPSLPVTTHNNSFSFLQTDTYSSAALCLSTATLSSRLLLRYSIEISRSPLQISPNSFSSQIHYRKLDKEITRFLQAMRQTACSEE</sequence>
<gene>
    <name evidence="1" type="ORF">CRG98_040723</name>
</gene>
<protein>
    <submittedName>
        <fullName evidence="1">Uncharacterized protein</fullName>
    </submittedName>
</protein>
<dbReference type="Proteomes" id="UP000233551">
    <property type="component" value="Unassembled WGS sequence"/>
</dbReference>
<reference evidence="1 2" key="1">
    <citation type="submission" date="2017-11" db="EMBL/GenBank/DDBJ databases">
        <title>De-novo sequencing of pomegranate (Punica granatum L.) genome.</title>
        <authorList>
            <person name="Akparov Z."/>
            <person name="Amiraslanov A."/>
            <person name="Hajiyeva S."/>
            <person name="Abbasov M."/>
            <person name="Kaur K."/>
            <person name="Hamwieh A."/>
            <person name="Solovyev V."/>
            <person name="Salamov A."/>
            <person name="Braich B."/>
            <person name="Kosarev P."/>
            <person name="Mahmoud A."/>
            <person name="Hajiyev E."/>
            <person name="Babayeva S."/>
            <person name="Izzatullayeva V."/>
            <person name="Mammadov A."/>
            <person name="Mammadov A."/>
            <person name="Sharifova S."/>
            <person name="Ojaghi J."/>
            <person name="Eynullazada K."/>
            <person name="Bayramov B."/>
            <person name="Abdulazimova A."/>
            <person name="Shahmuradov I."/>
        </authorList>
    </citation>
    <scope>NUCLEOTIDE SEQUENCE [LARGE SCALE GENOMIC DNA]</scope>
    <source>
        <strain evidence="2">cv. AG2017</strain>
        <tissue evidence="1">Leaf</tissue>
    </source>
</reference>
<dbReference type="EMBL" id="PGOL01003973">
    <property type="protein sequence ID" value="PKI38883.1"/>
    <property type="molecule type" value="Genomic_DNA"/>
</dbReference>
<dbReference type="AlphaFoldDB" id="A0A2I0I4Z0"/>
<name>A0A2I0I4Z0_PUNGR</name>
<accession>A0A2I0I4Z0</accession>
<proteinExistence type="predicted"/>
<evidence type="ECO:0000313" key="2">
    <source>
        <dbReference type="Proteomes" id="UP000233551"/>
    </source>
</evidence>
<keyword evidence="2" id="KW-1185">Reference proteome</keyword>
<comment type="caution">
    <text evidence="1">The sequence shown here is derived from an EMBL/GenBank/DDBJ whole genome shotgun (WGS) entry which is preliminary data.</text>
</comment>
<organism evidence="1 2">
    <name type="scientific">Punica granatum</name>
    <name type="common">Pomegranate</name>
    <dbReference type="NCBI Taxonomy" id="22663"/>
    <lineage>
        <taxon>Eukaryota</taxon>
        <taxon>Viridiplantae</taxon>
        <taxon>Streptophyta</taxon>
        <taxon>Embryophyta</taxon>
        <taxon>Tracheophyta</taxon>
        <taxon>Spermatophyta</taxon>
        <taxon>Magnoliopsida</taxon>
        <taxon>eudicotyledons</taxon>
        <taxon>Gunneridae</taxon>
        <taxon>Pentapetalae</taxon>
        <taxon>rosids</taxon>
        <taxon>malvids</taxon>
        <taxon>Myrtales</taxon>
        <taxon>Lythraceae</taxon>
        <taxon>Punica</taxon>
    </lineage>
</organism>